<evidence type="ECO:0000313" key="3">
    <source>
        <dbReference type="Proteomes" id="UP000694892"/>
    </source>
</evidence>
<dbReference type="EMBL" id="CM004483">
    <property type="protein sequence ID" value="OCT61730.1"/>
    <property type="molecule type" value="Genomic_DNA"/>
</dbReference>
<protein>
    <submittedName>
        <fullName evidence="2">Uncharacterized protein</fullName>
    </submittedName>
</protein>
<evidence type="ECO:0000313" key="2">
    <source>
        <dbReference type="EMBL" id="OCT61730.1"/>
    </source>
</evidence>
<sequence>MKSHEHLPFIKSYPPKMIEGTTANKFSRSDCKAVARSPYSLVCVGFQHWQTHRPRSSCSEPPLMQRTATLSIPGGGPDLLDEDKKTVGLRSS</sequence>
<dbReference type="AlphaFoldDB" id="A0A974H261"/>
<reference evidence="3" key="1">
    <citation type="journal article" date="2016" name="Nature">
        <title>Genome evolution in the allotetraploid frog Xenopus laevis.</title>
        <authorList>
            <person name="Session A.M."/>
            <person name="Uno Y."/>
            <person name="Kwon T."/>
            <person name="Chapman J.A."/>
            <person name="Toyoda A."/>
            <person name="Takahashi S."/>
            <person name="Fukui A."/>
            <person name="Hikosaka A."/>
            <person name="Suzuki A."/>
            <person name="Kondo M."/>
            <person name="van Heeringen S.J."/>
            <person name="Quigley I."/>
            <person name="Heinz S."/>
            <person name="Ogino H."/>
            <person name="Ochi H."/>
            <person name="Hellsten U."/>
            <person name="Lyons J.B."/>
            <person name="Simakov O."/>
            <person name="Putnam N."/>
            <person name="Stites J."/>
            <person name="Kuroki Y."/>
            <person name="Tanaka T."/>
            <person name="Michiue T."/>
            <person name="Watanabe M."/>
            <person name="Bogdanovic O."/>
            <person name="Lister R."/>
            <person name="Georgiou G."/>
            <person name="Paranjpe S.S."/>
            <person name="van Kruijsbergen I."/>
            <person name="Shu S."/>
            <person name="Carlson J."/>
            <person name="Kinoshita T."/>
            <person name="Ohta Y."/>
            <person name="Mawaribuchi S."/>
            <person name="Jenkins J."/>
            <person name="Grimwood J."/>
            <person name="Schmutz J."/>
            <person name="Mitros T."/>
            <person name="Mozaffari S.V."/>
            <person name="Suzuki Y."/>
            <person name="Haramoto Y."/>
            <person name="Yamamoto T.S."/>
            <person name="Takagi C."/>
            <person name="Heald R."/>
            <person name="Miller K."/>
            <person name="Haudenschild C."/>
            <person name="Kitzman J."/>
            <person name="Nakayama T."/>
            <person name="Izutsu Y."/>
            <person name="Robert J."/>
            <person name="Fortriede J."/>
            <person name="Burns K."/>
            <person name="Lotay V."/>
            <person name="Karimi K."/>
            <person name="Yasuoka Y."/>
            <person name="Dichmann D.S."/>
            <person name="Flajnik M.F."/>
            <person name="Houston D.W."/>
            <person name="Shendure J."/>
            <person name="DuPasquier L."/>
            <person name="Vize P.D."/>
            <person name="Zorn A.M."/>
            <person name="Ito M."/>
            <person name="Marcotte E.M."/>
            <person name="Wallingford J.B."/>
            <person name="Ito Y."/>
            <person name="Asashima M."/>
            <person name="Ueno N."/>
            <person name="Matsuda Y."/>
            <person name="Veenstra G.J."/>
            <person name="Fujiyama A."/>
            <person name="Harland R.M."/>
            <person name="Taira M."/>
            <person name="Rokhsar D.S."/>
        </authorList>
    </citation>
    <scope>NUCLEOTIDE SEQUENCE [LARGE SCALE GENOMIC DNA]</scope>
    <source>
        <strain evidence="3">J</strain>
    </source>
</reference>
<feature type="region of interest" description="Disordered" evidence="1">
    <location>
        <begin position="69"/>
        <end position="92"/>
    </location>
</feature>
<proteinExistence type="predicted"/>
<organism evidence="2 3">
    <name type="scientific">Xenopus laevis</name>
    <name type="common">African clawed frog</name>
    <dbReference type="NCBI Taxonomy" id="8355"/>
    <lineage>
        <taxon>Eukaryota</taxon>
        <taxon>Metazoa</taxon>
        <taxon>Chordata</taxon>
        <taxon>Craniata</taxon>
        <taxon>Vertebrata</taxon>
        <taxon>Euteleostomi</taxon>
        <taxon>Amphibia</taxon>
        <taxon>Batrachia</taxon>
        <taxon>Anura</taxon>
        <taxon>Pipoidea</taxon>
        <taxon>Pipidae</taxon>
        <taxon>Xenopodinae</taxon>
        <taxon>Xenopus</taxon>
        <taxon>Xenopus</taxon>
    </lineage>
</organism>
<name>A0A974H261_XENLA</name>
<evidence type="ECO:0000256" key="1">
    <source>
        <dbReference type="SAM" id="MobiDB-lite"/>
    </source>
</evidence>
<dbReference type="Proteomes" id="UP000694892">
    <property type="component" value="Chromosome 9_10S"/>
</dbReference>
<accession>A0A974H261</accession>
<gene>
    <name evidence="2" type="ORF">XELAEV_18047759mg</name>
</gene>